<dbReference type="PROSITE" id="PS51450">
    <property type="entry name" value="LRR"/>
    <property type="match status" value="2"/>
</dbReference>
<feature type="compositionally biased region" description="Low complexity" evidence="3">
    <location>
        <begin position="440"/>
        <end position="453"/>
    </location>
</feature>
<keyword evidence="5" id="KW-1185">Reference proteome</keyword>
<accession>A0A8D0C8R3</accession>
<dbReference type="PANTHER" id="PTHR22708">
    <property type="entry name" value="LEUCINE-RICH REPEAT-CONTAINING PROTEIN 56"/>
    <property type="match status" value="1"/>
</dbReference>
<evidence type="ECO:0000313" key="5">
    <source>
        <dbReference type="Proteomes" id="UP000694421"/>
    </source>
</evidence>
<dbReference type="Gene3D" id="3.80.10.10">
    <property type="entry name" value="Ribonuclease Inhibitor"/>
    <property type="match status" value="1"/>
</dbReference>
<dbReference type="Pfam" id="PF12799">
    <property type="entry name" value="LRR_4"/>
    <property type="match status" value="1"/>
</dbReference>
<dbReference type="InterPro" id="IPR032675">
    <property type="entry name" value="LRR_dom_sf"/>
</dbReference>
<protein>
    <submittedName>
        <fullName evidence="4">Leucine rich repeat containing 56</fullName>
    </submittedName>
</protein>
<dbReference type="PANTHER" id="PTHR22708:SF0">
    <property type="entry name" value="LEUCINE-RICH REPEAT-CONTAINING PROTEIN 56"/>
    <property type="match status" value="1"/>
</dbReference>
<feature type="region of interest" description="Disordered" evidence="3">
    <location>
        <begin position="529"/>
        <end position="587"/>
    </location>
</feature>
<dbReference type="Proteomes" id="UP000694421">
    <property type="component" value="Unplaced"/>
</dbReference>
<dbReference type="InterPro" id="IPR040091">
    <property type="entry name" value="LRRC56"/>
</dbReference>
<evidence type="ECO:0000313" key="4">
    <source>
        <dbReference type="Ensembl" id="ENSSMRP00000017348.1"/>
    </source>
</evidence>
<proteinExistence type="predicted"/>
<organism evidence="4 5">
    <name type="scientific">Salvator merianae</name>
    <name type="common">Argentine black and white tegu</name>
    <name type="synonym">Tupinambis merianae</name>
    <dbReference type="NCBI Taxonomy" id="96440"/>
    <lineage>
        <taxon>Eukaryota</taxon>
        <taxon>Metazoa</taxon>
        <taxon>Chordata</taxon>
        <taxon>Craniata</taxon>
        <taxon>Vertebrata</taxon>
        <taxon>Euteleostomi</taxon>
        <taxon>Lepidosauria</taxon>
        <taxon>Squamata</taxon>
        <taxon>Bifurcata</taxon>
        <taxon>Unidentata</taxon>
        <taxon>Episquamata</taxon>
        <taxon>Laterata</taxon>
        <taxon>Teiioidea</taxon>
        <taxon>Teiidae</taxon>
        <taxon>Salvator</taxon>
    </lineage>
</organism>
<dbReference type="AlphaFoldDB" id="A0A8D0C8R3"/>
<dbReference type="GeneTree" id="ENSGT00390000001545"/>
<keyword evidence="2" id="KW-0677">Repeat</keyword>
<feature type="region of interest" description="Disordered" evidence="3">
    <location>
        <begin position="400"/>
        <end position="456"/>
    </location>
</feature>
<evidence type="ECO:0000256" key="1">
    <source>
        <dbReference type="ARBA" id="ARBA00022614"/>
    </source>
</evidence>
<dbReference type="Ensembl" id="ENSSMRT00000020310.1">
    <property type="protein sequence ID" value="ENSSMRP00000017348.1"/>
    <property type="gene ID" value="ENSSMRG00000013516.1"/>
</dbReference>
<feature type="compositionally biased region" description="Low complexity" evidence="3">
    <location>
        <begin position="565"/>
        <end position="579"/>
    </location>
</feature>
<dbReference type="SUPFAM" id="SSF52058">
    <property type="entry name" value="L domain-like"/>
    <property type="match status" value="1"/>
</dbReference>
<dbReference type="InterPro" id="IPR001611">
    <property type="entry name" value="Leu-rich_rpt"/>
</dbReference>
<sequence>MEVNWKLGRISRPGSATVRVTDLGWQGLLNPSPLTKEDDEDLLVDEYLSPSKLKRLTGLDDLRQVKVLEIRVDTRENSLGNFGAYLPNLKQLKLNNSVLTSVRDLGTGLSHLQVLWMARCRLPDLDGISSCRSLKELYIAYNNIADLSQVSLLEHLEILDLEGNNVEDLGQIQYLGLCPKLSSLTVEGNLICFKPSPQTPEDPDYNYRAEVKKRIPHLKYLDEISADQTDLPFPCKMNKDWLLVKESIKDGSLIEELSDSDSHSRPVARWPCSATRLPSALFLSACRPQTPQRRSNGRWLPGTGPLLEATLCDEMLLEDDASDLTHGVSKVICGNPIKALHARRQKLSSSVMKRALCHPAEDTDDFGETGYVSGEDLLAELKDLKGRHYQHLQSFQKEKTKQVLKVTPGDSEVRDNTLSDSGDEDLKGVIPEEVVESPRPESSPQPYLSWSSSGADSLPLEETSLGTVIKCSFLPSPPKCPSPASTQRVTAGLLGARRLKVPNVDKANPFKKQFPSTMSSTVVEHLVEKTADSTPCGKPDASLSDVSVPRQRHRTFSTGSKQTKSPSSGSANSSFGSSSTRIDEPNRTKLCEAEGRVMTAVQDRVDHDLKPLTSVNLNMSTSMLEGLNLRVPY</sequence>
<keyword evidence="1" id="KW-0433">Leucine-rich repeat</keyword>
<reference evidence="4" key="1">
    <citation type="submission" date="2025-08" db="UniProtKB">
        <authorList>
            <consortium name="Ensembl"/>
        </authorList>
    </citation>
    <scope>IDENTIFICATION</scope>
</reference>
<evidence type="ECO:0000256" key="2">
    <source>
        <dbReference type="ARBA" id="ARBA00022737"/>
    </source>
</evidence>
<name>A0A8D0C8R3_SALMN</name>
<reference evidence="4" key="2">
    <citation type="submission" date="2025-09" db="UniProtKB">
        <authorList>
            <consortium name="Ensembl"/>
        </authorList>
    </citation>
    <scope>IDENTIFICATION</scope>
</reference>
<evidence type="ECO:0000256" key="3">
    <source>
        <dbReference type="SAM" id="MobiDB-lite"/>
    </source>
</evidence>
<dbReference type="InterPro" id="IPR025875">
    <property type="entry name" value="Leu-rich_rpt_4"/>
</dbReference>